<keyword evidence="8" id="KW-1185">Reference proteome</keyword>
<feature type="transmembrane region" description="Helical" evidence="5">
    <location>
        <begin position="307"/>
        <end position="325"/>
    </location>
</feature>
<evidence type="ECO:0000256" key="5">
    <source>
        <dbReference type="SAM" id="Phobius"/>
    </source>
</evidence>
<dbReference type="InterPro" id="IPR011701">
    <property type="entry name" value="MFS"/>
</dbReference>
<sequence>MPEEVTAAEPKKPALFSIHSQRLRVCILMMLSGAIAQCMRLNLSMGLPCMINATLSHELYNTTLNEENTGTLDWSPQQKSAILSASSWGSLIATLLAGYVSDKFQPKIVITLGVLGMAIMTALGPLFANISYYLFFASRTIQGISGGFIFPAGSAMASRWYPTTERSTLASIYSVGSTLGSSVTPLIVALLCTSFLGWSSLFYVFAIAGLVFVLFWVYVVSNHPSSNRLISDEEREYLEREISFSGRHGKGHEKGADNFPWTKLLFSPPLLANYTCQFSYQFAQTAMQQFLPLFLNDHLGFSITKNGLYTTLPFTLNVFFGLFWGRVADLLKEKKLMTPTMAAKVFQAIDCFGSAFAIALIAIIPTVENPNSALIFLLIFGVTFPAGVSGYFTSLISICPQYSGTVMSISRGWGLVSHMGTPWMMTLFNYWGLKQKWIILYGLAAVFQLISGILFTIYGDCEVQSWARKVEPRKEDPENVPEETKID</sequence>
<evidence type="ECO:0000256" key="1">
    <source>
        <dbReference type="ARBA" id="ARBA00004141"/>
    </source>
</evidence>
<comment type="caution">
    <text evidence="7">The sequence shown here is derived from an EMBL/GenBank/DDBJ whole genome shotgun (WGS) entry which is preliminary data.</text>
</comment>
<keyword evidence="3 5" id="KW-1133">Transmembrane helix</keyword>
<dbReference type="GO" id="GO:0016020">
    <property type="term" value="C:membrane"/>
    <property type="evidence" value="ECO:0007669"/>
    <property type="project" value="UniProtKB-SubCell"/>
</dbReference>
<feature type="non-terminal residue" evidence="7">
    <location>
        <position position="1"/>
    </location>
</feature>
<gene>
    <name evidence="7" type="ORF">MSPICULIGERA_LOCUS22292</name>
</gene>
<feature type="transmembrane region" description="Helical" evidence="5">
    <location>
        <begin position="173"/>
        <end position="196"/>
    </location>
</feature>
<evidence type="ECO:0000256" key="3">
    <source>
        <dbReference type="ARBA" id="ARBA00022989"/>
    </source>
</evidence>
<keyword evidence="4 5" id="KW-0472">Membrane</keyword>
<proteinExistence type="predicted"/>
<feature type="domain" description="Major facilitator superfamily (MFS) profile" evidence="6">
    <location>
        <begin position="26"/>
        <end position="460"/>
    </location>
</feature>
<dbReference type="GO" id="GO:0006820">
    <property type="term" value="P:monoatomic anion transport"/>
    <property type="evidence" value="ECO:0007669"/>
    <property type="project" value="TreeGrafter"/>
</dbReference>
<feature type="transmembrane region" description="Helical" evidence="5">
    <location>
        <begin position="112"/>
        <end position="135"/>
    </location>
</feature>
<dbReference type="InterPro" id="IPR020846">
    <property type="entry name" value="MFS_dom"/>
</dbReference>
<dbReference type="EMBL" id="CATQJA010002689">
    <property type="protein sequence ID" value="CAJ0584231.1"/>
    <property type="molecule type" value="Genomic_DNA"/>
</dbReference>
<name>A0AA36DCL2_9BILA</name>
<keyword evidence="2 5" id="KW-0812">Transmembrane</keyword>
<accession>A0AA36DCL2</accession>
<evidence type="ECO:0000313" key="8">
    <source>
        <dbReference type="Proteomes" id="UP001177023"/>
    </source>
</evidence>
<organism evidence="7 8">
    <name type="scientific">Mesorhabditis spiculigera</name>
    <dbReference type="NCBI Taxonomy" id="96644"/>
    <lineage>
        <taxon>Eukaryota</taxon>
        <taxon>Metazoa</taxon>
        <taxon>Ecdysozoa</taxon>
        <taxon>Nematoda</taxon>
        <taxon>Chromadorea</taxon>
        <taxon>Rhabditida</taxon>
        <taxon>Rhabditina</taxon>
        <taxon>Rhabditomorpha</taxon>
        <taxon>Rhabditoidea</taxon>
        <taxon>Rhabditidae</taxon>
        <taxon>Mesorhabditinae</taxon>
        <taxon>Mesorhabditis</taxon>
    </lineage>
</organism>
<feature type="transmembrane region" description="Helical" evidence="5">
    <location>
        <begin position="141"/>
        <end position="161"/>
    </location>
</feature>
<evidence type="ECO:0000259" key="6">
    <source>
        <dbReference type="PROSITE" id="PS50850"/>
    </source>
</evidence>
<comment type="subcellular location">
    <subcellularLocation>
        <location evidence="1">Membrane</location>
        <topology evidence="1">Multi-pass membrane protein</topology>
    </subcellularLocation>
</comment>
<dbReference type="Gene3D" id="1.20.1250.20">
    <property type="entry name" value="MFS general substrate transporter like domains"/>
    <property type="match status" value="2"/>
</dbReference>
<dbReference type="PROSITE" id="PS50850">
    <property type="entry name" value="MFS"/>
    <property type="match status" value="1"/>
</dbReference>
<evidence type="ECO:0000313" key="7">
    <source>
        <dbReference type="EMBL" id="CAJ0584231.1"/>
    </source>
</evidence>
<reference evidence="7" key="1">
    <citation type="submission" date="2023-06" db="EMBL/GenBank/DDBJ databases">
        <authorList>
            <person name="Delattre M."/>
        </authorList>
    </citation>
    <scope>NUCLEOTIDE SEQUENCE</scope>
    <source>
        <strain evidence="7">AF72</strain>
    </source>
</reference>
<feature type="transmembrane region" description="Helical" evidence="5">
    <location>
        <begin position="202"/>
        <end position="220"/>
    </location>
</feature>
<evidence type="ECO:0000256" key="2">
    <source>
        <dbReference type="ARBA" id="ARBA00022692"/>
    </source>
</evidence>
<dbReference type="PANTHER" id="PTHR11662:SF405">
    <property type="entry name" value="PROTEIN CBG12249"/>
    <property type="match status" value="1"/>
</dbReference>
<dbReference type="SUPFAM" id="SSF103473">
    <property type="entry name" value="MFS general substrate transporter"/>
    <property type="match status" value="1"/>
</dbReference>
<dbReference type="GO" id="GO:0022857">
    <property type="term" value="F:transmembrane transporter activity"/>
    <property type="evidence" value="ECO:0007669"/>
    <property type="project" value="InterPro"/>
</dbReference>
<feature type="transmembrane region" description="Helical" evidence="5">
    <location>
        <begin position="345"/>
        <end position="367"/>
    </location>
</feature>
<feature type="transmembrane region" description="Helical" evidence="5">
    <location>
        <begin position="374"/>
        <end position="392"/>
    </location>
</feature>
<feature type="transmembrane region" description="Helical" evidence="5">
    <location>
        <begin position="81"/>
        <end position="100"/>
    </location>
</feature>
<dbReference type="PANTHER" id="PTHR11662">
    <property type="entry name" value="SOLUTE CARRIER FAMILY 17"/>
    <property type="match status" value="1"/>
</dbReference>
<dbReference type="AlphaFoldDB" id="A0AA36DCL2"/>
<dbReference type="Pfam" id="PF07690">
    <property type="entry name" value="MFS_1"/>
    <property type="match status" value="1"/>
</dbReference>
<dbReference type="FunFam" id="1.20.1250.20:FF:000423">
    <property type="entry name" value="Putative inorganic phosphate cotransporter-like Protein"/>
    <property type="match status" value="1"/>
</dbReference>
<evidence type="ECO:0000256" key="4">
    <source>
        <dbReference type="ARBA" id="ARBA00023136"/>
    </source>
</evidence>
<dbReference type="InterPro" id="IPR050382">
    <property type="entry name" value="MFS_Na/Anion_cotransporter"/>
</dbReference>
<dbReference type="InterPro" id="IPR036259">
    <property type="entry name" value="MFS_trans_sf"/>
</dbReference>
<feature type="transmembrane region" description="Helical" evidence="5">
    <location>
        <begin position="438"/>
        <end position="458"/>
    </location>
</feature>
<dbReference type="Proteomes" id="UP001177023">
    <property type="component" value="Unassembled WGS sequence"/>
</dbReference>
<protein>
    <recommendedName>
        <fullName evidence="6">Major facilitator superfamily (MFS) profile domain-containing protein</fullName>
    </recommendedName>
</protein>
<dbReference type="FunFam" id="1.20.1250.20:FF:000355">
    <property type="entry name" value="SLC (SoLute Carrier) homolog"/>
    <property type="match status" value="1"/>
</dbReference>